<organism evidence="2 3">
    <name type="scientific">Mytilus galloprovincialis</name>
    <name type="common">Mediterranean mussel</name>
    <dbReference type="NCBI Taxonomy" id="29158"/>
    <lineage>
        <taxon>Eukaryota</taxon>
        <taxon>Metazoa</taxon>
        <taxon>Spiralia</taxon>
        <taxon>Lophotrochozoa</taxon>
        <taxon>Mollusca</taxon>
        <taxon>Bivalvia</taxon>
        <taxon>Autobranchia</taxon>
        <taxon>Pteriomorphia</taxon>
        <taxon>Mytilida</taxon>
        <taxon>Mytiloidea</taxon>
        <taxon>Mytilidae</taxon>
        <taxon>Mytilinae</taxon>
        <taxon>Mytilus</taxon>
    </lineage>
</organism>
<reference evidence="2" key="1">
    <citation type="submission" date="2018-11" db="EMBL/GenBank/DDBJ databases">
        <authorList>
            <person name="Alioto T."/>
            <person name="Alioto T."/>
        </authorList>
    </citation>
    <scope>NUCLEOTIDE SEQUENCE</scope>
</reference>
<dbReference type="CDD" id="cd00063">
    <property type="entry name" value="FN3"/>
    <property type="match status" value="1"/>
</dbReference>
<evidence type="ECO:0000259" key="1">
    <source>
        <dbReference type="PROSITE" id="PS50853"/>
    </source>
</evidence>
<name>A0A8B6DXH5_MYTGA</name>
<feature type="domain" description="Fibronectin type-III" evidence="1">
    <location>
        <begin position="1"/>
        <end position="90"/>
    </location>
</feature>
<sequence>MPRNFQVVALKLEIIVKWRAGNSGGMLQIFFIEYRNRFESEWNVITAEGKSSEVIDGLQMGTVYFVRMFSRNILGESNTTDEIIIKTGNQHFVIKSCSWEKGVLSSAAVVVFCLCLCVVKATSKRFCLNMIQKRSNRSQSNTTTPETRRESQYDEIDSVYYNVSNVNGRPELALNNTPIEALLSSINSRNIDNLTTDNVETGNIDHDSQIHSDNSTHNLTTEIVSATSSSDDSYLVPSRNYINLEIGFTNTHSHQITESELVADGSSASNSESSETYIKSENQYETLATTNVVEHSYESTIETY</sequence>
<gene>
    <name evidence="2" type="ORF">MGAL_10B026609</name>
</gene>
<evidence type="ECO:0000313" key="3">
    <source>
        <dbReference type="Proteomes" id="UP000596742"/>
    </source>
</evidence>
<evidence type="ECO:0000313" key="2">
    <source>
        <dbReference type="EMBL" id="VDI25834.1"/>
    </source>
</evidence>
<dbReference type="SUPFAM" id="SSF49265">
    <property type="entry name" value="Fibronectin type III"/>
    <property type="match status" value="1"/>
</dbReference>
<dbReference type="InterPro" id="IPR003961">
    <property type="entry name" value="FN3_dom"/>
</dbReference>
<comment type="caution">
    <text evidence="2">The sequence shown here is derived from an EMBL/GenBank/DDBJ whole genome shotgun (WGS) entry which is preliminary data.</text>
</comment>
<dbReference type="AlphaFoldDB" id="A0A8B6DXH5"/>
<dbReference type="OrthoDB" id="10506215at2759"/>
<proteinExistence type="predicted"/>
<keyword evidence="3" id="KW-1185">Reference proteome</keyword>
<dbReference type="EMBL" id="UYJE01004188">
    <property type="protein sequence ID" value="VDI25834.1"/>
    <property type="molecule type" value="Genomic_DNA"/>
</dbReference>
<dbReference type="InterPro" id="IPR013783">
    <property type="entry name" value="Ig-like_fold"/>
</dbReference>
<dbReference type="InterPro" id="IPR036116">
    <property type="entry name" value="FN3_sf"/>
</dbReference>
<dbReference type="Gene3D" id="2.60.40.10">
    <property type="entry name" value="Immunoglobulins"/>
    <property type="match status" value="1"/>
</dbReference>
<dbReference type="Proteomes" id="UP000596742">
    <property type="component" value="Unassembled WGS sequence"/>
</dbReference>
<dbReference type="PROSITE" id="PS50853">
    <property type="entry name" value="FN3"/>
    <property type="match status" value="1"/>
</dbReference>
<protein>
    <recommendedName>
        <fullName evidence="1">Fibronectin type-III domain-containing protein</fullName>
    </recommendedName>
</protein>
<accession>A0A8B6DXH5</accession>